<dbReference type="AlphaFoldDB" id="A0A1H8HTD8"/>
<proteinExistence type="inferred from homology"/>
<dbReference type="InterPro" id="IPR029052">
    <property type="entry name" value="Metallo-depent_PP-like"/>
</dbReference>
<dbReference type="Gene3D" id="3.60.21.10">
    <property type="match status" value="1"/>
</dbReference>
<keyword evidence="5" id="KW-1185">Reference proteome</keyword>
<dbReference type="EC" id="3.1.4.-" evidence="2"/>
<evidence type="ECO:0000256" key="1">
    <source>
        <dbReference type="ARBA" id="ARBA00008950"/>
    </source>
</evidence>
<protein>
    <recommendedName>
        <fullName evidence="2">Phosphoesterase</fullName>
        <ecNumber evidence="2">3.1.4.-</ecNumber>
    </recommendedName>
</protein>
<organism evidence="4 5">
    <name type="scientific">Mesobacillus persicus</name>
    <dbReference type="NCBI Taxonomy" id="930146"/>
    <lineage>
        <taxon>Bacteria</taxon>
        <taxon>Bacillati</taxon>
        <taxon>Bacillota</taxon>
        <taxon>Bacilli</taxon>
        <taxon>Bacillales</taxon>
        <taxon>Bacillaceae</taxon>
        <taxon>Mesobacillus</taxon>
    </lineage>
</organism>
<evidence type="ECO:0000256" key="2">
    <source>
        <dbReference type="RuleBase" id="RU362039"/>
    </source>
</evidence>
<dbReference type="STRING" id="930146.SAMN05192533_115130"/>
<dbReference type="OrthoDB" id="9800565at2"/>
<comment type="similarity">
    <text evidence="1 2">Belongs to the metallophosphoesterase superfamily. YfcE family.</text>
</comment>
<evidence type="ECO:0000313" key="5">
    <source>
        <dbReference type="Proteomes" id="UP000198553"/>
    </source>
</evidence>
<dbReference type="RefSeq" id="WP_090749111.1">
    <property type="nucleotide sequence ID" value="NZ_FOBW01000015.1"/>
</dbReference>
<comment type="cofactor">
    <cofactor evidence="2">
        <name>a divalent metal cation</name>
        <dbReference type="ChEBI" id="CHEBI:60240"/>
    </cofactor>
</comment>
<evidence type="ECO:0000259" key="3">
    <source>
        <dbReference type="Pfam" id="PF12850"/>
    </source>
</evidence>
<feature type="domain" description="Calcineurin-like phosphoesterase" evidence="3">
    <location>
        <begin position="1"/>
        <end position="151"/>
    </location>
</feature>
<dbReference type="PANTHER" id="PTHR11124">
    <property type="entry name" value="VACUOLAR SORTING PROTEIN VPS29"/>
    <property type="match status" value="1"/>
</dbReference>
<dbReference type="NCBIfam" id="TIGR00040">
    <property type="entry name" value="yfcE"/>
    <property type="match status" value="1"/>
</dbReference>
<evidence type="ECO:0000313" key="4">
    <source>
        <dbReference type="EMBL" id="SEN59383.1"/>
    </source>
</evidence>
<dbReference type="GO" id="GO:0046872">
    <property type="term" value="F:metal ion binding"/>
    <property type="evidence" value="ECO:0007669"/>
    <property type="project" value="UniProtKB-KW"/>
</dbReference>
<reference evidence="5" key="1">
    <citation type="submission" date="2016-10" db="EMBL/GenBank/DDBJ databases">
        <authorList>
            <person name="Varghese N."/>
            <person name="Submissions S."/>
        </authorList>
    </citation>
    <scope>NUCLEOTIDE SEQUENCE [LARGE SCALE GENOMIC DNA]</scope>
    <source>
        <strain evidence="5">B48,IBRC-M 10115,DSM 25386,CECT 8001</strain>
    </source>
</reference>
<gene>
    <name evidence="4" type="ORF">SAMN05192533_115130</name>
</gene>
<dbReference type="SUPFAM" id="SSF56300">
    <property type="entry name" value="Metallo-dependent phosphatases"/>
    <property type="match status" value="1"/>
</dbReference>
<sequence length="165" mass="18513">MKIVVVSDTHIPKRAKQFPQTLIHDLEYADLIIHAGDWQTLEVFHDLCQYGRVVGVTGNVDSPELGKRLNSREIVQAEGMRIGVVHGHGTGKTTEKRAMSAFVGDRVDCIIFGHSHIPVLKNNSGIVLFNPGSATDKRRQKQYSHGIITINPQVEFRHIFYSDKD</sequence>
<dbReference type="Pfam" id="PF12850">
    <property type="entry name" value="Metallophos_2"/>
    <property type="match status" value="1"/>
</dbReference>
<keyword evidence="2" id="KW-0479">Metal-binding</keyword>
<accession>A0A1H8HTD8</accession>
<dbReference type="InterPro" id="IPR000979">
    <property type="entry name" value="Phosphodiesterase_MJ0936/Vps29"/>
</dbReference>
<dbReference type="EMBL" id="FOBW01000015">
    <property type="protein sequence ID" value="SEN59383.1"/>
    <property type="molecule type" value="Genomic_DNA"/>
</dbReference>
<dbReference type="InterPro" id="IPR024654">
    <property type="entry name" value="Calcineurin-like_PHP_lpxH"/>
</dbReference>
<dbReference type="GO" id="GO:0016787">
    <property type="term" value="F:hydrolase activity"/>
    <property type="evidence" value="ECO:0007669"/>
    <property type="project" value="UniProtKB-UniRule"/>
</dbReference>
<name>A0A1H8HTD8_9BACI</name>
<dbReference type="Proteomes" id="UP000198553">
    <property type="component" value="Unassembled WGS sequence"/>
</dbReference>